<name>A0A9P5PZZ7_9AGAR</name>
<dbReference type="OrthoDB" id="2991415at2759"/>
<evidence type="ECO:0000313" key="1">
    <source>
        <dbReference type="EMBL" id="KAF9073013.1"/>
    </source>
</evidence>
<gene>
    <name evidence="1" type="ORF">BDP27DRAFT_1417480</name>
</gene>
<organism evidence="1 2">
    <name type="scientific">Rhodocollybia butyracea</name>
    <dbReference type="NCBI Taxonomy" id="206335"/>
    <lineage>
        <taxon>Eukaryota</taxon>
        <taxon>Fungi</taxon>
        <taxon>Dikarya</taxon>
        <taxon>Basidiomycota</taxon>
        <taxon>Agaricomycotina</taxon>
        <taxon>Agaricomycetes</taxon>
        <taxon>Agaricomycetidae</taxon>
        <taxon>Agaricales</taxon>
        <taxon>Marasmiineae</taxon>
        <taxon>Omphalotaceae</taxon>
        <taxon>Rhodocollybia</taxon>
    </lineage>
</organism>
<reference evidence="1" key="1">
    <citation type="submission" date="2020-11" db="EMBL/GenBank/DDBJ databases">
        <authorList>
            <consortium name="DOE Joint Genome Institute"/>
            <person name="Ahrendt S."/>
            <person name="Riley R."/>
            <person name="Andreopoulos W."/>
            <person name="Labutti K."/>
            <person name="Pangilinan J."/>
            <person name="Ruiz-Duenas F.J."/>
            <person name="Barrasa J.M."/>
            <person name="Sanchez-Garcia M."/>
            <person name="Camarero S."/>
            <person name="Miyauchi S."/>
            <person name="Serrano A."/>
            <person name="Linde D."/>
            <person name="Babiker R."/>
            <person name="Drula E."/>
            <person name="Ayuso-Fernandez I."/>
            <person name="Pacheco R."/>
            <person name="Padilla G."/>
            <person name="Ferreira P."/>
            <person name="Barriuso J."/>
            <person name="Kellner H."/>
            <person name="Castanera R."/>
            <person name="Alfaro M."/>
            <person name="Ramirez L."/>
            <person name="Pisabarro A.G."/>
            <person name="Kuo A."/>
            <person name="Tritt A."/>
            <person name="Lipzen A."/>
            <person name="He G."/>
            <person name="Yan M."/>
            <person name="Ng V."/>
            <person name="Cullen D."/>
            <person name="Martin F."/>
            <person name="Rosso M.-N."/>
            <person name="Henrissat B."/>
            <person name="Hibbett D."/>
            <person name="Martinez A.T."/>
            <person name="Grigoriev I.V."/>
        </authorList>
    </citation>
    <scope>NUCLEOTIDE SEQUENCE</scope>
    <source>
        <strain evidence="1">AH 40177</strain>
    </source>
</reference>
<sequence>MPDDLWRDLQIQVPPPESWCFLEGDQVSVTNQFGKTSSLLAECNLANLLPGVGGTVLQVHQYVCNVNLHELGHYSIPFYNLLKTINVGQSVISDTAGNLQEPTASDLVHVNTPGLLGLVRLAPSIISEVINMCDCLRDSISHLSSNLRADAYLQMGQDQMRKYCEPRAEPGAPESVAFLLSALQRVFLETYGRWQWLVKWLPCKENVDKQFSLDSSVMGAFTDNMDVASDLFRLGIPFWFIQTWKEGSEKRIAKIVPPWITLSMELFLSAVQGSRWMFLTDNQHIRLSTRVFQGVLSVMLRWSSLPSLPQASGHVKPSAVDELDVTGVAVVSAPPPLQRLRTGASADQEPERNCFAAIKSDYLPSPLSCWQTGLEKLMELQCHTGKSLLEHLLPHPVTFLTKHNALKFPMLLMWLRIRPVILWRLGLPNASVFTNENWKALIEGVQGAGGPGPAERRTKILAKLCEIVRESGSNGILIDEENIVKLPATWNNKEVKLNSQGLLDHQLMREILWELCEARFWLEIIMLDHAMVPEVQGAEENSEVRRQLRDVKRHLCWPGLPYRPEFQHLGSSSFLKQDVRLPYVKALFDLVSAWPGPKPYLFPKPFPNNPATSFAIEVEEVLANYYICVFVQTFRHPPTIPHIAEPGHHA</sequence>
<comment type="caution">
    <text evidence="1">The sequence shown here is derived from an EMBL/GenBank/DDBJ whole genome shotgun (WGS) entry which is preliminary data.</text>
</comment>
<protein>
    <submittedName>
        <fullName evidence="1">Uncharacterized protein</fullName>
    </submittedName>
</protein>
<evidence type="ECO:0000313" key="2">
    <source>
        <dbReference type="Proteomes" id="UP000772434"/>
    </source>
</evidence>
<dbReference type="AlphaFoldDB" id="A0A9P5PZZ7"/>
<dbReference type="Proteomes" id="UP000772434">
    <property type="component" value="Unassembled WGS sequence"/>
</dbReference>
<keyword evidence="2" id="KW-1185">Reference proteome</keyword>
<dbReference type="EMBL" id="JADNRY010000020">
    <property type="protein sequence ID" value="KAF9073013.1"/>
    <property type="molecule type" value="Genomic_DNA"/>
</dbReference>
<proteinExistence type="predicted"/>
<accession>A0A9P5PZZ7</accession>